<dbReference type="RefSeq" id="XP_001427547.1">
    <property type="nucleotide sequence ID" value="XM_001427510.1"/>
</dbReference>
<proteinExistence type="predicted"/>
<feature type="compositionally biased region" description="Low complexity" evidence="2">
    <location>
        <begin position="327"/>
        <end position="337"/>
    </location>
</feature>
<dbReference type="GeneID" id="5013331"/>
<evidence type="ECO:0000313" key="4">
    <source>
        <dbReference type="Proteomes" id="UP000000600"/>
    </source>
</evidence>
<gene>
    <name evidence="3" type="ORF">GSPATT00030788001</name>
</gene>
<evidence type="ECO:0000256" key="1">
    <source>
        <dbReference type="SAM" id="Coils"/>
    </source>
</evidence>
<feature type="compositionally biased region" description="Polar residues" evidence="2">
    <location>
        <begin position="355"/>
        <end position="367"/>
    </location>
</feature>
<dbReference type="InParanoid" id="A0BNN2"/>
<protein>
    <submittedName>
        <fullName evidence="3">Uncharacterized protein</fullName>
    </submittedName>
</protein>
<keyword evidence="1" id="KW-0175">Coiled coil</keyword>
<dbReference type="HOGENOM" id="CLU_601963_0_0_1"/>
<keyword evidence="4" id="KW-1185">Reference proteome</keyword>
<sequence length="455" mass="52482">MSEKTLNVDPTILIQKIIRENAYLTDLDNKLDYDELHNPLNVEETQSQLVDSIFGSCNVKSQKGTICDARIIASKMISSSGNARPTSNQQYGSLFRSGISNYTVSDEDEIENNSQEIKDPQQVKSQIEIDAIHYLKPPELKNLNNLVSYEDLMQKCQQFELSLDVERKKNQELNDIILAQNERIQELTEIEKAAYEQMDGRLQEISELQAKNILLEGQLQELKESQEKELRIHGLEQYFTNECDAMYFSVLYLLEIKEKQIQLLQGQLSSLRAATQYRSQGSYHSAQSHENIQDSKVVNHIINNTNNNQIIIKNEIFQKGMVQLLQKPKTQTPKKQQIINQDSQSTQRSKKGLNHNKQNSKDSITQPTSWLDHLQKKNDEKLKKLQNQPSEKELHQTILNNSINDNVHKYVHADVKITKVNSPAFQRKKLLINQQQIMTIKISKILQSKNSLQNK</sequence>
<evidence type="ECO:0000256" key="2">
    <source>
        <dbReference type="SAM" id="MobiDB-lite"/>
    </source>
</evidence>
<dbReference type="KEGG" id="ptm:GSPATT00030788001"/>
<organism evidence="3 4">
    <name type="scientific">Paramecium tetraurelia</name>
    <dbReference type="NCBI Taxonomy" id="5888"/>
    <lineage>
        <taxon>Eukaryota</taxon>
        <taxon>Sar</taxon>
        <taxon>Alveolata</taxon>
        <taxon>Ciliophora</taxon>
        <taxon>Intramacronucleata</taxon>
        <taxon>Oligohymenophorea</taxon>
        <taxon>Peniculida</taxon>
        <taxon>Parameciidae</taxon>
        <taxon>Paramecium</taxon>
    </lineage>
</organism>
<reference evidence="3 4" key="1">
    <citation type="journal article" date="2006" name="Nature">
        <title>Global trends of whole-genome duplications revealed by the ciliate Paramecium tetraurelia.</title>
        <authorList>
            <consortium name="Genoscope"/>
            <person name="Aury J.-M."/>
            <person name="Jaillon O."/>
            <person name="Duret L."/>
            <person name="Noel B."/>
            <person name="Jubin C."/>
            <person name="Porcel B.M."/>
            <person name="Segurens B."/>
            <person name="Daubin V."/>
            <person name="Anthouard V."/>
            <person name="Aiach N."/>
            <person name="Arnaiz O."/>
            <person name="Billaut A."/>
            <person name="Beisson J."/>
            <person name="Blanc I."/>
            <person name="Bouhouche K."/>
            <person name="Camara F."/>
            <person name="Duharcourt S."/>
            <person name="Guigo R."/>
            <person name="Gogendeau D."/>
            <person name="Katinka M."/>
            <person name="Keller A.-M."/>
            <person name="Kissmehl R."/>
            <person name="Klotz C."/>
            <person name="Koll F."/>
            <person name="Le Moue A."/>
            <person name="Lepere C."/>
            <person name="Malinsky S."/>
            <person name="Nowacki M."/>
            <person name="Nowak J.K."/>
            <person name="Plattner H."/>
            <person name="Poulain J."/>
            <person name="Ruiz F."/>
            <person name="Serrano V."/>
            <person name="Zagulski M."/>
            <person name="Dessen P."/>
            <person name="Betermier M."/>
            <person name="Weissenbach J."/>
            <person name="Scarpelli C."/>
            <person name="Schachter V."/>
            <person name="Sperling L."/>
            <person name="Meyer E."/>
            <person name="Cohen J."/>
            <person name="Wincker P."/>
        </authorList>
    </citation>
    <scope>NUCLEOTIDE SEQUENCE [LARGE SCALE GENOMIC DNA]</scope>
    <source>
        <strain evidence="3 4">Stock d4-2</strain>
    </source>
</reference>
<feature type="region of interest" description="Disordered" evidence="2">
    <location>
        <begin position="327"/>
        <end position="367"/>
    </location>
</feature>
<dbReference type="OMA" id="MDQNNTS"/>
<dbReference type="OrthoDB" id="309023at2759"/>
<dbReference type="AlphaFoldDB" id="A0BNN2"/>
<evidence type="ECO:0000313" key="3">
    <source>
        <dbReference type="EMBL" id="CAK60149.1"/>
    </source>
</evidence>
<accession>A0BNN2</accession>
<dbReference type="EMBL" id="CT868007">
    <property type="protein sequence ID" value="CAK60149.1"/>
    <property type="molecule type" value="Genomic_DNA"/>
</dbReference>
<feature type="coiled-coil region" evidence="1">
    <location>
        <begin position="149"/>
        <end position="228"/>
    </location>
</feature>
<name>A0BNN2_PARTE</name>
<dbReference type="Proteomes" id="UP000000600">
    <property type="component" value="Unassembled WGS sequence"/>
</dbReference>
<feature type="compositionally biased region" description="Polar residues" evidence="2">
    <location>
        <begin position="338"/>
        <end position="347"/>
    </location>
</feature>